<evidence type="ECO:0000256" key="1">
    <source>
        <dbReference type="SAM" id="MobiDB-lite"/>
    </source>
</evidence>
<evidence type="ECO:0000313" key="3">
    <source>
        <dbReference type="Proteomes" id="UP001500443"/>
    </source>
</evidence>
<organism evidence="2 3">
    <name type="scientific">Streptomyces synnematoformans</name>
    <dbReference type="NCBI Taxonomy" id="415721"/>
    <lineage>
        <taxon>Bacteria</taxon>
        <taxon>Bacillati</taxon>
        <taxon>Actinomycetota</taxon>
        <taxon>Actinomycetes</taxon>
        <taxon>Kitasatosporales</taxon>
        <taxon>Streptomycetaceae</taxon>
        <taxon>Streptomyces</taxon>
    </lineage>
</organism>
<proteinExistence type="predicted"/>
<dbReference type="EMBL" id="BAAAPF010000010">
    <property type="protein sequence ID" value="GAA2110783.1"/>
    <property type="molecule type" value="Genomic_DNA"/>
</dbReference>
<evidence type="ECO:0008006" key="4">
    <source>
        <dbReference type="Google" id="ProtNLM"/>
    </source>
</evidence>
<sequence length="501" mass="53791">MQFNGAGHQQRGHVLLLASDTAARRRNVQVVPSANLAALSVVPVPVLLGSDVPSDTTYLDGIRDQNSLQVRLRAAAATPGPLLVYLSGRLTTDRRGQNLYLALPGTTTATARYTALPWEWLGTELHTRPPGLTTVLFDLAADKTAWPMLQEYGTLPASTAEVYGVIAPPGFAAPGTGVSTYTRAWIEQLRNQPERPTNSRLHALTVGTAALPPGALVLPFAPEINAAPSYEASAPKTNVQRLLAGDTSVLPRRRRRTEPAEVAPGLNRHPEPAEPYYVPPAPATAAPQRPPDAAEVPAPAPRPEAHAPSPSTRPGSAGPAPAHQQQPEPVQEAVRAPHPTAVQPAAPAAPATPPAAAQPQDPRPHIHALAEAGKHREAARLAQAWEQHTLQTYGINSPQATQWVEIRADLARREGNYQLATQLWIAAGRTRLAHQPPDAPEVLATATSAHHCWTQMSDSAQARDCGPELISLLRALPALDRRHLSMAQQRLEYLHNTPDRR</sequence>
<protein>
    <recommendedName>
        <fullName evidence="4">Tetratricopeptide repeat protein</fullName>
    </recommendedName>
</protein>
<dbReference type="Proteomes" id="UP001500443">
    <property type="component" value="Unassembled WGS sequence"/>
</dbReference>
<feature type="compositionally biased region" description="Low complexity" evidence="1">
    <location>
        <begin position="283"/>
        <end position="297"/>
    </location>
</feature>
<gene>
    <name evidence="2" type="ORF">GCM10009802_08090</name>
</gene>
<accession>A0ABN2XIC2</accession>
<feature type="region of interest" description="Disordered" evidence="1">
    <location>
        <begin position="238"/>
        <end position="362"/>
    </location>
</feature>
<name>A0ABN2XIC2_9ACTN</name>
<keyword evidence="3" id="KW-1185">Reference proteome</keyword>
<reference evidence="2 3" key="1">
    <citation type="journal article" date="2019" name="Int. J. Syst. Evol. Microbiol.">
        <title>The Global Catalogue of Microorganisms (GCM) 10K type strain sequencing project: providing services to taxonomists for standard genome sequencing and annotation.</title>
        <authorList>
            <consortium name="The Broad Institute Genomics Platform"/>
            <consortium name="The Broad Institute Genome Sequencing Center for Infectious Disease"/>
            <person name="Wu L."/>
            <person name="Ma J."/>
        </authorList>
    </citation>
    <scope>NUCLEOTIDE SEQUENCE [LARGE SCALE GENOMIC DNA]</scope>
    <source>
        <strain evidence="2 3">JCM 15481</strain>
    </source>
</reference>
<comment type="caution">
    <text evidence="2">The sequence shown here is derived from an EMBL/GenBank/DDBJ whole genome shotgun (WGS) entry which is preliminary data.</text>
</comment>
<feature type="compositionally biased region" description="Low complexity" evidence="1">
    <location>
        <begin position="336"/>
        <end position="360"/>
    </location>
</feature>
<dbReference type="RefSeq" id="WP_344287927.1">
    <property type="nucleotide sequence ID" value="NZ_BAAAPF010000010.1"/>
</dbReference>
<evidence type="ECO:0000313" key="2">
    <source>
        <dbReference type="EMBL" id="GAA2110783.1"/>
    </source>
</evidence>